<dbReference type="RefSeq" id="WP_094487205.1">
    <property type="nucleotide sequence ID" value="NZ_NOXX01000219.1"/>
</dbReference>
<dbReference type="Proteomes" id="UP000216035">
    <property type="component" value="Unassembled WGS sequence"/>
</dbReference>
<accession>A0A255ZIX4</accession>
<sequence>MRAQNYIFIVVFIFLNNFSFAQESEKVFGVYEPIKKGEKVYVFEEKCALKAQANLSSKTLMEIPLGEALTLETDYLIKESLRVTNPPFIKVQFRGKTGYVRSSSLAFEKLVYEKEETSFLFQLNSPKDTIHKITIKEVYANKTVLNEVKEPLPAESFSIYLSDNKGLTDVEKLLIIDFYAEACGMNGGIAYYSWSPSKLALIANLVALFDADVYAKEEKLIFPTDEGGKDGTVLFYSETHELVDEATEWMNKTVVTRTYQWKDGALLPSFDAPAETE</sequence>
<dbReference type="OrthoDB" id="1410098at2"/>
<evidence type="ECO:0008006" key="3">
    <source>
        <dbReference type="Google" id="ProtNLM"/>
    </source>
</evidence>
<evidence type="ECO:0000313" key="1">
    <source>
        <dbReference type="EMBL" id="OYQ41507.1"/>
    </source>
</evidence>
<proteinExistence type="predicted"/>
<dbReference type="EMBL" id="NOXX01000219">
    <property type="protein sequence ID" value="OYQ41507.1"/>
    <property type="molecule type" value="Genomic_DNA"/>
</dbReference>
<gene>
    <name evidence="1" type="ORF">CHX27_13065</name>
</gene>
<organism evidence="1 2">
    <name type="scientific">Flavobacterium aurantiibacter</name>
    <dbReference type="NCBI Taxonomy" id="2023067"/>
    <lineage>
        <taxon>Bacteria</taxon>
        <taxon>Pseudomonadati</taxon>
        <taxon>Bacteroidota</taxon>
        <taxon>Flavobacteriia</taxon>
        <taxon>Flavobacteriales</taxon>
        <taxon>Flavobacteriaceae</taxon>
        <taxon>Flavobacterium</taxon>
    </lineage>
</organism>
<keyword evidence="2" id="KW-1185">Reference proteome</keyword>
<comment type="caution">
    <text evidence="1">The sequence shown here is derived from an EMBL/GenBank/DDBJ whole genome shotgun (WGS) entry which is preliminary data.</text>
</comment>
<reference evidence="1 2" key="1">
    <citation type="submission" date="2017-07" db="EMBL/GenBank/DDBJ databases">
        <title>Flavobacterium cyanobacteriorum sp. nov., isolated from cyanobacterial aggregates in a eutrophic lake.</title>
        <authorList>
            <person name="Cai H."/>
        </authorList>
    </citation>
    <scope>NUCLEOTIDE SEQUENCE [LARGE SCALE GENOMIC DNA]</scope>
    <source>
        <strain evidence="1 2">TH167</strain>
    </source>
</reference>
<evidence type="ECO:0000313" key="2">
    <source>
        <dbReference type="Proteomes" id="UP000216035"/>
    </source>
</evidence>
<protein>
    <recommendedName>
        <fullName evidence="3">SH3b domain-containing protein</fullName>
    </recommendedName>
</protein>
<name>A0A255ZIX4_9FLAO</name>
<dbReference type="AlphaFoldDB" id="A0A255ZIX4"/>